<feature type="compositionally biased region" description="Gly residues" evidence="1">
    <location>
        <begin position="124"/>
        <end position="139"/>
    </location>
</feature>
<evidence type="ECO:0000256" key="2">
    <source>
        <dbReference type="SAM" id="SignalP"/>
    </source>
</evidence>
<keyword evidence="2" id="KW-0732">Signal</keyword>
<dbReference type="AlphaFoldDB" id="A0A6I4NU14"/>
<dbReference type="Gene3D" id="2.40.128.270">
    <property type="match status" value="2"/>
</dbReference>
<comment type="caution">
    <text evidence="4">The sequence shown here is derived from an EMBL/GenBank/DDBJ whole genome shotgun (WGS) entry which is preliminary data.</text>
</comment>
<evidence type="ECO:0000313" key="5">
    <source>
        <dbReference type="Proteomes" id="UP000438182"/>
    </source>
</evidence>
<evidence type="ECO:0000313" key="4">
    <source>
        <dbReference type="EMBL" id="MWB97936.1"/>
    </source>
</evidence>
<dbReference type="EMBL" id="WSTA01000016">
    <property type="protein sequence ID" value="MWB97936.1"/>
    <property type="molecule type" value="Genomic_DNA"/>
</dbReference>
<feature type="signal peptide" evidence="2">
    <location>
        <begin position="1"/>
        <end position="25"/>
    </location>
</feature>
<dbReference type="InterPro" id="IPR038670">
    <property type="entry name" value="HslJ-like_sf"/>
</dbReference>
<evidence type="ECO:0000259" key="3">
    <source>
        <dbReference type="Pfam" id="PF03724"/>
    </source>
</evidence>
<accession>A0A6I4NU14</accession>
<dbReference type="Proteomes" id="UP000438182">
    <property type="component" value="Unassembled WGS sequence"/>
</dbReference>
<evidence type="ECO:0000256" key="1">
    <source>
        <dbReference type="SAM" id="MobiDB-lite"/>
    </source>
</evidence>
<feature type="chain" id="PRO_5026114967" evidence="2">
    <location>
        <begin position="26"/>
        <end position="252"/>
    </location>
</feature>
<dbReference type="PANTHER" id="PTHR35535:SF2">
    <property type="entry name" value="DUF306 DOMAIN-CONTAINING PROTEIN"/>
    <property type="match status" value="1"/>
</dbReference>
<feature type="compositionally biased region" description="Low complexity" evidence="1">
    <location>
        <begin position="140"/>
        <end position="151"/>
    </location>
</feature>
<organism evidence="4 5">
    <name type="scientific">Agromyces seonyuensis</name>
    <dbReference type="NCBI Taxonomy" id="2662446"/>
    <lineage>
        <taxon>Bacteria</taxon>
        <taxon>Bacillati</taxon>
        <taxon>Actinomycetota</taxon>
        <taxon>Actinomycetes</taxon>
        <taxon>Micrococcales</taxon>
        <taxon>Microbacteriaceae</taxon>
        <taxon>Agromyces</taxon>
    </lineage>
</organism>
<sequence length="252" mass="25315">MPVSRLLVVALAAATALMLSGCAGGAGDAPAVDPVGTWGDPAAPGTPSLELFDDGTATGTDGCNRLVGGWELEDDGEVDFHGFASTLMACPGVDVWFVGAESARISGDRMTVIADGGVILGTLERGGGATPAPGAGTGGTNSSASPDPSASAGAIAGTGYVGTWGEEADRSPYLVISTDGTYTGSDGCNRMTGRWEIDDDGSLEFDDPALTRMACEGVDQSLSRLDSATIEGDALVVRDDHDAVLATLPRTA</sequence>
<dbReference type="Pfam" id="PF03724">
    <property type="entry name" value="META"/>
    <property type="match status" value="2"/>
</dbReference>
<feature type="domain" description="DUF306" evidence="3">
    <location>
        <begin position="42"/>
        <end position="92"/>
    </location>
</feature>
<proteinExistence type="predicted"/>
<dbReference type="PANTHER" id="PTHR35535">
    <property type="entry name" value="HEAT SHOCK PROTEIN HSLJ"/>
    <property type="match status" value="1"/>
</dbReference>
<gene>
    <name evidence="4" type="ORF">GB864_05160</name>
</gene>
<reference evidence="4 5" key="1">
    <citation type="submission" date="2019-12" db="EMBL/GenBank/DDBJ databases">
        <authorList>
            <person name="Kim Y.S."/>
        </authorList>
    </citation>
    <scope>NUCLEOTIDE SEQUENCE [LARGE SCALE GENOMIC DNA]</scope>
    <source>
        <strain evidence="4 5">MMS17-SY077</strain>
    </source>
</reference>
<dbReference type="RefSeq" id="WP_160423283.1">
    <property type="nucleotide sequence ID" value="NZ_WSTA01000016.1"/>
</dbReference>
<feature type="region of interest" description="Disordered" evidence="1">
    <location>
        <begin position="124"/>
        <end position="151"/>
    </location>
</feature>
<feature type="domain" description="DUF306" evidence="3">
    <location>
        <begin position="169"/>
        <end position="246"/>
    </location>
</feature>
<dbReference type="PROSITE" id="PS51257">
    <property type="entry name" value="PROKAR_LIPOPROTEIN"/>
    <property type="match status" value="1"/>
</dbReference>
<keyword evidence="5" id="KW-1185">Reference proteome</keyword>
<dbReference type="InterPro" id="IPR005184">
    <property type="entry name" value="DUF306_Meta_HslJ"/>
</dbReference>
<protein>
    <submittedName>
        <fullName evidence="4">META domain-containing protein</fullName>
    </submittedName>
</protein>
<dbReference type="InterPro" id="IPR053147">
    <property type="entry name" value="Hsp_HslJ-like"/>
</dbReference>
<name>A0A6I4NU14_9MICO</name>